<dbReference type="Proteomes" id="UP001215598">
    <property type="component" value="Unassembled WGS sequence"/>
</dbReference>
<feature type="compositionally biased region" description="Pro residues" evidence="1">
    <location>
        <begin position="34"/>
        <end position="45"/>
    </location>
</feature>
<evidence type="ECO:0000313" key="2">
    <source>
        <dbReference type="EMBL" id="KAJ7742627.1"/>
    </source>
</evidence>
<keyword evidence="3" id="KW-1185">Reference proteome</keyword>
<proteinExistence type="predicted"/>
<name>A0AAD7N1R6_9AGAR</name>
<dbReference type="EMBL" id="JARKIB010000094">
    <property type="protein sequence ID" value="KAJ7742627.1"/>
    <property type="molecule type" value="Genomic_DNA"/>
</dbReference>
<evidence type="ECO:0000256" key="1">
    <source>
        <dbReference type="SAM" id="MobiDB-lite"/>
    </source>
</evidence>
<sequence>MRAQLTAAPVPAPPPPPHFLLVSPSLAARLYAPRPAPPRTRPFPETPTSASPHLQVPQWRDDGMQGHMVVGADTTSTSIRTSTGSLRAARSNRPERRHARPDITILNRMDSEYLNAGPVPLPVLPSRSLSPAGLCLYRARVVPVSTSTNFAGRCRGLRPWGAYALPPATHDCLHAGLAALAPPGPRRMDGGEAEEAEVARGWRAPWCPPGGAFAQQDRLHAGLVRAPRPRRSSRALPACRRTPPGPRRMDGGEASHMMPSGTGSRICGGVTLADAPHRAGRADPSRALAALVRRRVQGGWMAGRRRRRRRRRRAT</sequence>
<gene>
    <name evidence="2" type="ORF">B0H16DRAFT_1022395</name>
</gene>
<evidence type="ECO:0000313" key="3">
    <source>
        <dbReference type="Proteomes" id="UP001215598"/>
    </source>
</evidence>
<reference evidence="2" key="1">
    <citation type="submission" date="2023-03" db="EMBL/GenBank/DDBJ databases">
        <title>Massive genome expansion in bonnet fungi (Mycena s.s.) driven by repeated elements and novel gene families across ecological guilds.</title>
        <authorList>
            <consortium name="Lawrence Berkeley National Laboratory"/>
            <person name="Harder C.B."/>
            <person name="Miyauchi S."/>
            <person name="Viragh M."/>
            <person name="Kuo A."/>
            <person name="Thoen E."/>
            <person name="Andreopoulos B."/>
            <person name="Lu D."/>
            <person name="Skrede I."/>
            <person name="Drula E."/>
            <person name="Henrissat B."/>
            <person name="Morin E."/>
            <person name="Kohler A."/>
            <person name="Barry K."/>
            <person name="LaButti K."/>
            <person name="Morin E."/>
            <person name="Salamov A."/>
            <person name="Lipzen A."/>
            <person name="Mereny Z."/>
            <person name="Hegedus B."/>
            <person name="Baldrian P."/>
            <person name="Stursova M."/>
            <person name="Weitz H."/>
            <person name="Taylor A."/>
            <person name="Grigoriev I.V."/>
            <person name="Nagy L.G."/>
            <person name="Martin F."/>
            <person name="Kauserud H."/>
        </authorList>
    </citation>
    <scope>NUCLEOTIDE SEQUENCE</scope>
    <source>
        <strain evidence="2">CBHHK182m</strain>
    </source>
</reference>
<feature type="region of interest" description="Disordered" evidence="1">
    <location>
        <begin position="32"/>
        <end position="53"/>
    </location>
</feature>
<protein>
    <submittedName>
        <fullName evidence="2">Uncharacterized protein</fullName>
    </submittedName>
</protein>
<feature type="region of interest" description="Disordered" evidence="1">
    <location>
        <begin position="226"/>
        <end position="261"/>
    </location>
</feature>
<accession>A0AAD7N1R6</accession>
<dbReference type="AlphaFoldDB" id="A0AAD7N1R6"/>
<organism evidence="2 3">
    <name type="scientific">Mycena metata</name>
    <dbReference type="NCBI Taxonomy" id="1033252"/>
    <lineage>
        <taxon>Eukaryota</taxon>
        <taxon>Fungi</taxon>
        <taxon>Dikarya</taxon>
        <taxon>Basidiomycota</taxon>
        <taxon>Agaricomycotina</taxon>
        <taxon>Agaricomycetes</taxon>
        <taxon>Agaricomycetidae</taxon>
        <taxon>Agaricales</taxon>
        <taxon>Marasmiineae</taxon>
        <taxon>Mycenaceae</taxon>
        <taxon>Mycena</taxon>
    </lineage>
</organism>
<comment type="caution">
    <text evidence="2">The sequence shown here is derived from an EMBL/GenBank/DDBJ whole genome shotgun (WGS) entry which is preliminary data.</text>
</comment>